<organism evidence="1">
    <name type="scientific">Hyperionvirus sp</name>
    <dbReference type="NCBI Taxonomy" id="2487770"/>
    <lineage>
        <taxon>Viruses</taxon>
        <taxon>Varidnaviria</taxon>
        <taxon>Bamfordvirae</taxon>
        <taxon>Nucleocytoviricota</taxon>
        <taxon>Megaviricetes</taxon>
        <taxon>Imitervirales</taxon>
        <taxon>Mimiviridae</taxon>
        <taxon>Klosneuvirinae</taxon>
    </lineage>
</organism>
<reference evidence="1" key="1">
    <citation type="submission" date="2018-10" db="EMBL/GenBank/DDBJ databases">
        <title>Hidden diversity of soil giant viruses.</title>
        <authorList>
            <person name="Schulz F."/>
            <person name="Alteio L."/>
            <person name="Goudeau D."/>
            <person name="Ryan E.M."/>
            <person name="Malmstrom R.R."/>
            <person name="Blanchard J."/>
            <person name="Woyke T."/>
        </authorList>
    </citation>
    <scope>NUCLEOTIDE SEQUENCE</scope>
    <source>
        <strain evidence="1">HYV1</strain>
    </source>
</reference>
<protein>
    <submittedName>
        <fullName evidence="1">Uncharacterized protein</fullName>
    </submittedName>
</protein>
<accession>A0A3G5AAC8</accession>
<dbReference type="EMBL" id="MK072386">
    <property type="protein sequence ID" value="AYV83171.1"/>
    <property type="molecule type" value="Genomic_DNA"/>
</dbReference>
<evidence type="ECO:0000313" key="1">
    <source>
        <dbReference type="EMBL" id="AYV83171.1"/>
    </source>
</evidence>
<sequence>MAEETKGPPPKVTRYYGADGMSEEYEKMNPGEPVNFDQYMVSKEDFDEWKAKKSSGDKPLELLLIDQSRVPSPEEMKFITENLQHKIKFLKTEPVIRLYRALDLTVRGSDVPTVVDRMIAANDTFNKSKTLLNWLAYARIANAIIELYKIYDSAVSGMREQAFDEKGNPKVNVVRNMTTGYCEPVMSSTSFCLGVGKYVLFFSDQQKLITFVGFDGGTYCVVTEVLIGGHTLDKSKTEDVRRTHVYYSSENDGEPYLYSDYNSRRDLGVGCTHCNDSYYKLDSDECHKYFCDTIRNKGKLDKGYCPKNAWMYRSAEKIEK</sequence>
<gene>
    <name evidence="1" type="ORF">Hyperionvirus4_136</name>
</gene>
<name>A0A3G5AAC8_9VIRU</name>
<proteinExistence type="predicted"/>